<evidence type="ECO:0000313" key="5">
    <source>
        <dbReference type="Proteomes" id="UP001165065"/>
    </source>
</evidence>
<comment type="caution">
    <text evidence="4">The sequence shown here is derived from an EMBL/GenBank/DDBJ whole genome shotgun (WGS) entry which is preliminary data.</text>
</comment>
<sequence length="391" mass="41446">MPFYQARRDAFSCDTTCYGRYSSFRSFLSLLGSFICGRLSDRYGRLPLLYIGITATALGLLLSYQATDVKGLYLAMVPGALLQNNFSVAKAYFADYASSQASGTAAKSSGEAAGLVGKLGMSVGVSFMLGPMLGGMLVRNFQEGVAVALALTAMSGVCVLMIPKLESGVPRGPVGKEKVGSTASKKKGKFLDLTPLKSSGSLTILVLRLLMSLAFHTFMTPWTPSLKDRFDFGPKQHGTFMSFVGLVYALSQGFVAKAVVKAVKRNDVILVVSSLFLSLGRVVAMNTDELWVVYCCFFFIIISLGVTNTVISSTLNTLAPSDEIGGLIGLVGSFESLAGMVGPVVGGKVFEWGGKGGTLTAVCACYAGVAGISWAGWGKWVEKAERKVKTQ</sequence>
<dbReference type="InterPro" id="IPR020846">
    <property type="entry name" value="MFS_dom"/>
</dbReference>
<dbReference type="PANTHER" id="PTHR24002">
    <property type="entry name" value="SOLUTE CARRIER FAMILY 22 MEMBER 18"/>
    <property type="match status" value="1"/>
</dbReference>
<feature type="transmembrane region" description="Helical" evidence="2">
    <location>
        <begin position="48"/>
        <end position="66"/>
    </location>
</feature>
<feature type="transmembrane region" description="Helical" evidence="2">
    <location>
        <begin position="357"/>
        <end position="377"/>
    </location>
</feature>
<name>A0A9W7GKK5_9STRA</name>
<dbReference type="Gene3D" id="1.20.1250.20">
    <property type="entry name" value="MFS general substrate transporter like domains"/>
    <property type="match status" value="1"/>
</dbReference>
<feature type="domain" description="Major facilitator superfamily (MFS) profile" evidence="3">
    <location>
        <begin position="1"/>
        <end position="391"/>
    </location>
</feature>
<accession>A0A9W7GKK5</accession>
<feature type="transmembrane region" description="Helical" evidence="2">
    <location>
        <begin position="268"/>
        <end position="285"/>
    </location>
</feature>
<feature type="transmembrane region" description="Helical" evidence="2">
    <location>
        <begin position="144"/>
        <end position="162"/>
    </location>
</feature>
<proteinExistence type="predicted"/>
<reference evidence="5" key="1">
    <citation type="journal article" date="2023" name="Commun. Biol.">
        <title>Genome analysis of Parmales, the sister group of diatoms, reveals the evolutionary specialization of diatoms from phago-mixotrophs to photoautotrophs.</title>
        <authorList>
            <person name="Ban H."/>
            <person name="Sato S."/>
            <person name="Yoshikawa S."/>
            <person name="Yamada K."/>
            <person name="Nakamura Y."/>
            <person name="Ichinomiya M."/>
            <person name="Sato N."/>
            <person name="Blanc-Mathieu R."/>
            <person name="Endo H."/>
            <person name="Kuwata A."/>
            <person name="Ogata H."/>
        </authorList>
    </citation>
    <scope>NUCLEOTIDE SEQUENCE [LARGE SCALE GENOMIC DNA]</scope>
</reference>
<keyword evidence="2" id="KW-1133">Transmembrane helix</keyword>
<evidence type="ECO:0000256" key="1">
    <source>
        <dbReference type="ARBA" id="ARBA00004141"/>
    </source>
</evidence>
<evidence type="ECO:0000256" key="2">
    <source>
        <dbReference type="SAM" id="Phobius"/>
    </source>
</evidence>
<dbReference type="GO" id="GO:0022857">
    <property type="term" value="F:transmembrane transporter activity"/>
    <property type="evidence" value="ECO:0007669"/>
    <property type="project" value="InterPro"/>
</dbReference>
<dbReference type="SUPFAM" id="SSF103473">
    <property type="entry name" value="MFS general substrate transporter"/>
    <property type="match status" value="1"/>
</dbReference>
<dbReference type="Pfam" id="PF07690">
    <property type="entry name" value="MFS_1"/>
    <property type="match status" value="1"/>
</dbReference>
<dbReference type="PANTHER" id="PTHR24002:SF3">
    <property type="entry name" value="SOLUTE CARRIER FAMILY 22 MEMBER 18"/>
    <property type="match status" value="1"/>
</dbReference>
<evidence type="ECO:0000259" key="3">
    <source>
        <dbReference type="PROSITE" id="PS50850"/>
    </source>
</evidence>
<gene>
    <name evidence="4" type="ORF">TrCOL_g9421</name>
</gene>
<keyword evidence="2" id="KW-0812">Transmembrane</keyword>
<dbReference type="InterPro" id="IPR011701">
    <property type="entry name" value="MFS"/>
</dbReference>
<protein>
    <recommendedName>
        <fullName evidence="3">Major facilitator superfamily (MFS) profile domain-containing protein</fullName>
    </recommendedName>
</protein>
<dbReference type="AlphaFoldDB" id="A0A9W7GKK5"/>
<evidence type="ECO:0000313" key="4">
    <source>
        <dbReference type="EMBL" id="GMI47444.1"/>
    </source>
</evidence>
<feature type="transmembrane region" description="Helical" evidence="2">
    <location>
        <begin position="324"/>
        <end position="345"/>
    </location>
</feature>
<keyword evidence="2" id="KW-0472">Membrane</keyword>
<keyword evidence="5" id="KW-1185">Reference proteome</keyword>
<dbReference type="GO" id="GO:0016020">
    <property type="term" value="C:membrane"/>
    <property type="evidence" value="ECO:0007669"/>
    <property type="project" value="UniProtKB-SubCell"/>
</dbReference>
<dbReference type="GO" id="GO:0005635">
    <property type="term" value="C:nuclear envelope"/>
    <property type="evidence" value="ECO:0007669"/>
    <property type="project" value="TreeGrafter"/>
</dbReference>
<dbReference type="EMBL" id="BRYA01000344">
    <property type="protein sequence ID" value="GMI47444.1"/>
    <property type="molecule type" value="Genomic_DNA"/>
</dbReference>
<feature type="transmembrane region" description="Helical" evidence="2">
    <location>
        <begin position="239"/>
        <end position="256"/>
    </location>
</feature>
<dbReference type="OrthoDB" id="440553at2759"/>
<feature type="transmembrane region" description="Helical" evidence="2">
    <location>
        <begin position="115"/>
        <end position="138"/>
    </location>
</feature>
<comment type="subcellular location">
    <subcellularLocation>
        <location evidence="1">Membrane</location>
        <topology evidence="1">Multi-pass membrane protein</topology>
    </subcellularLocation>
</comment>
<feature type="transmembrane region" description="Helical" evidence="2">
    <location>
        <begin position="291"/>
        <end position="312"/>
    </location>
</feature>
<dbReference type="PROSITE" id="PS50850">
    <property type="entry name" value="MFS"/>
    <property type="match status" value="1"/>
</dbReference>
<dbReference type="Proteomes" id="UP001165065">
    <property type="component" value="Unassembled WGS sequence"/>
</dbReference>
<organism evidence="4 5">
    <name type="scientific">Triparma columacea</name>
    <dbReference type="NCBI Taxonomy" id="722753"/>
    <lineage>
        <taxon>Eukaryota</taxon>
        <taxon>Sar</taxon>
        <taxon>Stramenopiles</taxon>
        <taxon>Ochrophyta</taxon>
        <taxon>Bolidophyceae</taxon>
        <taxon>Parmales</taxon>
        <taxon>Triparmaceae</taxon>
        <taxon>Triparma</taxon>
    </lineage>
</organism>
<dbReference type="InterPro" id="IPR036259">
    <property type="entry name" value="MFS_trans_sf"/>
</dbReference>